<proteinExistence type="predicted"/>
<accession>A0A3B0QZE8</accession>
<protein>
    <recommendedName>
        <fullName evidence="2">Class I SAM-dependent methyltransferase</fullName>
    </recommendedName>
</protein>
<dbReference type="EMBL" id="UOEA01000092">
    <property type="protein sequence ID" value="VAV85652.1"/>
    <property type="molecule type" value="Genomic_DNA"/>
</dbReference>
<gene>
    <name evidence="1" type="ORF">MNBD_DELTA01-638</name>
</gene>
<dbReference type="InterPro" id="IPR029063">
    <property type="entry name" value="SAM-dependent_MTases_sf"/>
</dbReference>
<dbReference type="Gene3D" id="3.40.50.150">
    <property type="entry name" value="Vaccinia Virus protein VP39"/>
    <property type="match status" value="1"/>
</dbReference>
<organism evidence="1">
    <name type="scientific">hydrothermal vent metagenome</name>
    <dbReference type="NCBI Taxonomy" id="652676"/>
    <lineage>
        <taxon>unclassified sequences</taxon>
        <taxon>metagenomes</taxon>
        <taxon>ecological metagenomes</taxon>
    </lineage>
</organism>
<dbReference type="PANTHER" id="PTHR43861">
    <property type="entry name" value="TRANS-ACONITATE 2-METHYLTRANSFERASE-RELATED"/>
    <property type="match status" value="1"/>
</dbReference>
<evidence type="ECO:0000313" key="1">
    <source>
        <dbReference type="EMBL" id="VAV85652.1"/>
    </source>
</evidence>
<reference evidence="1" key="1">
    <citation type="submission" date="2018-06" db="EMBL/GenBank/DDBJ databases">
        <authorList>
            <person name="Zhirakovskaya E."/>
        </authorList>
    </citation>
    <scope>NUCLEOTIDE SEQUENCE</scope>
</reference>
<evidence type="ECO:0008006" key="2">
    <source>
        <dbReference type="Google" id="ProtNLM"/>
    </source>
</evidence>
<name>A0A3B0QZE8_9ZZZZ</name>
<sequence>MKTKKQTTTFPTICNLCGKSDTSFITEQNSFKVVECNLCGFVYVNPRPKATAMKDFYTDYHRNRIGDPLMWKPYMQKVFTKSASLLDKLCPQKGRLLDIGCGYGFFIEEATKRGWDASGIDLSEECVAFAKERGQKAELALPEDIKEKNSYDAITMFYVLEHLPDPLATLRTVKKLLKPGGVLLLRVPHTTPIVKLLKPMKIKNNLFDPPFHLCDFSPETTKKILKKAGFSHSKT</sequence>
<feature type="non-terminal residue" evidence="1">
    <location>
        <position position="235"/>
    </location>
</feature>
<dbReference type="SUPFAM" id="SSF53335">
    <property type="entry name" value="S-adenosyl-L-methionine-dependent methyltransferases"/>
    <property type="match status" value="1"/>
</dbReference>
<dbReference type="Pfam" id="PF13489">
    <property type="entry name" value="Methyltransf_23"/>
    <property type="match status" value="1"/>
</dbReference>
<dbReference type="CDD" id="cd02440">
    <property type="entry name" value="AdoMet_MTases"/>
    <property type="match status" value="1"/>
</dbReference>
<dbReference type="AlphaFoldDB" id="A0A3B0QZE8"/>